<evidence type="ECO:0000256" key="4">
    <source>
        <dbReference type="ARBA" id="ARBA00025742"/>
    </source>
</evidence>
<dbReference type="InterPro" id="IPR004843">
    <property type="entry name" value="Calcineurin-like_PHP"/>
</dbReference>
<comment type="similarity">
    <text evidence="4">Belongs to the cyclic nucleotide phosphodiesterase class-III family.</text>
</comment>
<evidence type="ECO:0000256" key="1">
    <source>
        <dbReference type="ARBA" id="ARBA00022723"/>
    </source>
</evidence>
<keyword evidence="3" id="KW-0408">Iron</keyword>
<dbReference type="PANTHER" id="PTHR42988">
    <property type="entry name" value="PHOSPHOHYDROLASE"/>
    <property type="match status" value="1"/>
</dbReference>
<dbReference type="RefSeq" id="WP_093973276.1">
    <property type="nucleotide sequence ID" value="NZ_FXXQ01000003.1"/>
</dbReference>
<dbReference type="OrthoDB" id="651281at2"/>
<dbReference type="GO" id="GO:0004114">
    <property type="term" value="F:3',5'-cyclic-nucleotide phosphodiesterase activity"/>
    <property type="evidence" value="ECO:0007669"/>
    <property type="project" value="UniProtKB-EC"/>
</dbReference>
<dbReference type="InterPro" id="IPR050884">
    <property type="entry name" value="CNP_phosphodiesterase-III"/>
</dbReference>
<evidence type="ECO:0000259" key="5">
    <source>
        <dbReference type="Pfam" id="PF00149"/>
    </source>
</evidence>
<dbReference type="PANTHER" id="PTHR42988:SF2">
    <property type="entry name" value="CYCLIC NUCLEOTIDE PHOSPHODIESTERASE CBUA0032-RELATED"/>
    <property type="match status" value="1"/>
</dbReference>
<sequence>MAKILVMTDLHITEAGTSIIGLDPALRLSETLAHAVKHHSDASRLILTGDLTHHGTPPEYDRLKDTLQDLPWPVSLLIGNHDNRAAFRQAFPNVPTDADGFIQTTIDLPDTRLILLDTVDETPDVPHAGILCPDRLAWLQTALAESPNPCLIFMHHHAFDTGFAGMDRINLANANEVRTLL</sequence>
<organism evidence="6 7">
    <name type="scientific">Boseongicola aestuarii</name>
    <dbReference type="NCBI Taxonomy" id="1470561"/>
    <lineage>
        <taxon>Bacteria</taxon>
        <taxon>Pseudomonadati</taxon>
        <taxon>Pseudomonadota</taxon>
        <taxon>Alphaproteobacteria</taxon>
        <taxon>Rhodobacterales</taxon>
        <taxon>Paracoccaceae</taxon>
        <taxon>Boseongicola</taxon>
    </lineage>
</organism>
<name>A0A238IZJ3_9RHOB</name>
<keyword evidence="1" id="KW-0479">Metal-binding</keyword>
<keyword evidence="7" id="KW-1185">Reference proteome</keyword>
<dbReference type="EMBL" id="FXXQ01000003">
    <property type="protein sequence ID" value="SMX23305.1"/>
    <property type="molecule type" value="Genomic_DNA"/>
</dbReference>
<dbReference type="Proteomes" id="UP000201838">
    <property type="component" value="Unassembled WGS sequence"/>
</dbReference>
<evidence type="ECO:0000256" key="3">
    <source>
        <dbReference type="ARBA" id="ARBA00023004"/>
    </source>
</evidence>
<gene>
    <name evidence="6" type="primary">cpdA_1</name>
    <name evidence="6" type="ORF">BOA8489_01410</name>
</gene>
<dbReference type="AlphaFoldDB" id="A0A238IZJ3"/>
<feature type="domain" description="Calcineurin-like phosphoesterase" evidence="5">
    <location>
        <begin position="3"/>
        <end position="160"/>
    </location>
</feature>
<dbReference type="SUPFAM" id="SSF56300">
    <property type="entry name" value="Metallo-dependent phosphatases"/>
    <property type="match status" value="1"/>
</dbReference>
<protein>
    <submittedName>
        <fullName evidence="6">3',5'-cyclic adenosine monophosphate phosphodiesterase CpdA</fullName>
        <ecNumber evidence="6">3.1.4.17</ecNumber>
    </submittedName>
</protein>
<reference evidence="6 7" key="1">
    <citation type="submission" date="2017-05" db="EMBL/GenBank/DDBJ databases">
        <authorList>
            <person name="Song R."/>
            <person name="Chenine A.L."/>
            <person name="Ruprecht R.M."/>
        </authorList>
    </citation>
    <scope>NUCLEOTIDE SEQUENCE [LARGE SCALE GENOMIC DNA]</scope>
    <source>
        <strain evidence="6 7">CECT 8489</strain>
    </source>
</reference>
<accession>A0A238IZJ3</accession>
<keyword evidence="2 6" id="KW-0378">Hydrolase</keyword>
<dbReference type="Gene3D" id="3.60.21.10">
    <property type="match status" value="1"/>
</dbReference>
<dbReference type="GO" id="GO:0046872">
    <property type="term" value="F:metal ion binding"/>
    <property type="evidence" value="ECO:0007669"/>
    <property type="project" value="UniProtKB-KW"/>
</dbReference>
<proteinExistence type="inferred from homology"/>
<dbReference type="EC" id="3.1.4.17" evidence="6"/>
<dbReference type="Pfam" id="PF00149">
    <property type="entry name" value="Metallophos"/>
    <property type="match status" value="1"/>
</dbReference>
<dbReference type="InterPro" id="IPR029052">
    <property type="entry name" value="Metallo-depent_PP-like"/>
</dbReference>
<evidence type="ECO:0000313" key="6">
    <source>
        <dbReference type="EMBL" id="SMX23305.1"/>
    </source>
</evidence>
<evidence type="ECO:0000313" key="7">
    <source>
        <dbReference type="Proteomes" id="UP000201838"/>
    </source>
</evidence>
<evidence type="ECO:0000256" key="2">
    <source>
        <dbReference type="ARBA" id="ARBA00022801"/>
    </source>
</evidence>